<protein>
    <recommendedName>
        <fullName evidence="3">DUF5063 domain-containing protein</fullName>
    </recommendedName>
</protein>
<accession>A0A8J3DGR7</accession>
<keyword evidence="2" id="KW-1185">Reference proteome</keyword>
<dbReference type="EMBL" id="BMXG01000005">
    <property type="protein sequence ID" value="GHB97043.1"/>
    <property type="molecule type" value="Genomic_DNA"/>
</dbReference>
<comment type="caution">
    <text evidence="1">The sequence shown here is derived from an EMBL/GenBank/DDBJ whole genome shotgun (WGS) entry which is preliminary data.</text>
</comment>
<dbReference type="Gene3D" id="1.20.120.1550">
    <property type="entry name" value="Protein of unknown function DUF5063"/>
    <property type="match status" value="1"/>
</dbReference>
<dbReference type="InterPro" id="IPR032025">
    <property type="entry name" value="DUF5063"/>
</dbReference>
<reference evidence="1" key="2">
    <citation type="submission" date="2020-09" db="EMBL/GenBank/DDBJ databases">
        <authorList>
            <person name="Sun Q."/>
            <person name="Kim S."/>
        </authorList>
    </citation>
    <scope>NUCLEOTIDE SEQUENCE</scope>
    <source>
        <strain evidence="1">KCTC 12870</strain>
    </source>
</reference>
<sequence>MPFALRATGIGYAPRSLKEMSLASEAFTENVIAFCEWAEGKKHSLLEARQRILALMSSIPHLESFRGAIESDEEHERRGHEGWKEDCERLSDLPFQYYNTIFDPHDFEEKEKAIVGDLSDDLSDIYGDLFHGLSAYKKGSKREAIGIWVDSYFYHWGHHASQALWAIDQFYRNNQGSEPVATGQRR</sequence>
<dbReference type="Pfam" id="PF16702">
    <property type="entry name" value="DUF5063"/>
    <property type="match status" value="1"/>
</dbReference>
<reference evidence="1" key="1">
    <citation type="journal article" date="2014" name="Int. J. Syst. Evol. Microbiol.">
        <title>Complete genome sequence of Corynebacterium casei LMG S-19264T (=DSM 44701T), isolated from a smear-ripened cheese.</title>
        <authorList>
            <consortium name="US DOE Joint Genome Institute (JGI-PGF)"/>
            <person name="Walter F."/>
            <person name="Albersmeier A."/>
            <person name="Kalinowski J."/>
            <person name="Ruckert C."/>
        </authorList>
    </citation>
    <scope>NUCLEOTIDE SEQUENCE</scope>
    <source>
        <strain evidence="1">KCTC 12870</strain>
    </source>
</reference>
<dbReference type="Proteomes" id="UP000642829">
    <property type="component" value="Unassembled WGS sequence"/>
</dbReference>
<proteinExistence type="predicted"/>
<evidence type="ECO:0000313" key="1">
    <source>
        <dbReference type="EMBL" id="GHB97043.1"/>
    </source>
</evidence>
<evidence type="ECO:0008006" key="3">
    <source>
        <dbReference type="Google" id="ProtNLM"/>
    </source>
</evidence>
<name>A0A8J3DGR7_9BACT</name>
<organism evidence="1 2">
    <name type="scientific">Cerasicoccus arenae</name>
    <dbReference type="NCBI Taxonomy" id="424488"/>
    <lineage>
        <taxon>Bacteria</taxon>
        <taxon>Pseudomonadati</taxon>
        <taxon>Verrucomicrobiota</taxon>
        <taxon>Opitutia</taxon>
        <taxon>Puniceicoccales</taxon>
        <taxon>Cerasicoccaceae</taxon>
        <taxon>Cerasicoccus</taxon>
    </lineage>
</organism>
<gene>
    <name evidence="1" type="ORF">GCM10007047_11280</name>
</gene>
<dbReference type="RefSeq" id="WP_189512775.1">
    <property type="nucleotide sequence ID" value="NZ_BMXG01000005.1"/>
</dbReference>
<evidence type="ECO:0000313" key="2">
    <source>
        <dbReference type="Proteomes" id="UP000642829"/>
    </source>
</evidence>
<dbReference type="InterPro" id="IPR038312">
    <property type="entry name" value="DUF5063_sf"/>
</dbReference>
<dbReference type="AlphaFoldDB" id="A0A8J3DGR7"/>